<evidence type="ECO:0000313" key="3">
    <source>
        <dbReference type="EMBL" id="VEG28908.1"/>
    </source>
</evidence>
<organism evidence="3 4">
    <name type="scientific">Actinomyces howellii</name>
    <dbReference type="NCBI Taxonomy" id="52771"/>
    <lineage>
        <taxon>Bacteria</taxon>
        <taxon>Bacillati</taxon>
        <taxon>Actinomycetota</taxon>
        <taxon>Actinomycetes</taxon>
        <taxon>Actinomycetales</taxon>
        <taxon>Actinomycetaceae</taxon>
        <taxon>Actinomyces</taxon>
    </lineage>
</organism>
<dbReference type="GO" id="GO:0031132">
    <property type="term" value="F:serine 3-dehydrogenase activity"/>
    <property type="evidence" value="ECO:0007669"/>
    <property type="project" value="UniProtKB-EC"/>
</dbReference>
<keyword evidence="2 3" id="KW-0560">Oxidoreductase</keyword>
<evidence type="ECO:0000313" key="4">
    <source>
        <dbReference type="Proteomes" id="UP000266895"/>
    </source>
</evidence>
<name>A0A448HHX9_9ACTO</name>
<dbReference type="Pfam" id="PF00106">
    <property type="entry name" value="adh_short"/>
    <property type="match status" value="1"/>
</dbReference>
<dbReference type="EMBL" id="LR134350">
    <property type="protein sequence ID" value="VEG28908.1"/>
    <property type="molecule type" value="Genomic_DNA"/>
</dbReference>
<dbReference type="AlphaFoldDB" id="A0A448HHX9"/>
<keyword evidence="4" id="KW-1185">Reference proteome</keyword>
<dbReference type="RefSeq" id="WP_126382806.1">
    <property type="nucleotide sequence ID" value="NZ_LR134350.1"/>
</dbReference>
<dbReference type="PANTHER" id="PTHR43669:SF3">
    <property type="entry name" value="ALCOHOL DEHYDROGENASE, PUTATIVE (AFU_ORTHOLOGUE AFUA_3G03445)-RELATED"/>
    <property type="match status" value="1"/>
</dbReference>
<reference evidence="3 4" key="1">
    <citation type="submission" date="2018-12" db="EMBL/GenBank/DDBJ databases">
        <authorList>
            <consortium name="Pathogen Informatics"/>
        </authorList>
    </citation>
    <scope>NUCLEOTIDE SEQUENCE [LARGE SCALE GENOMIC DNA]</scope>
    <source>
        <strain evidence="3 4">NCTC11636</strain>
    </source>
</reference>
<dbReference type="OrthoDB" id="9786435at2"/>
<protein>
    <submittedName>
        <fullName evidence="3">Serine 3-dehydrogenase</fullName>
        <ecNumber evidence="3">1.1.1.276</ecNumber>
    </submittedName>
</protein>
<gene>
    <name evidence="3" type="primary">sdh_3</name>
    <name evidence="3" type="ORF">NCTC11636_01782</name>
</gene>
<dbReference type="EC" id="1.1.1.276" evidence="3"/>
<dbReference type="PRINTS" id="PR00081">
    <property type="entry name" value="GDHRDH"/>
</dbReference>
<sequence>MTARSIVVAGGASGIGLAVARQALAEGWRTIVVDRQDPLEDINALGARFVRCDLLEAEAARVTLEGLARDEGRLDALVVSAGGAMNGHFALRDAEVLVEEFSTDTHTVLRAVRYLLPALQAGARDHGVSDVVVIGSIAGSTAFEEAVVYGAAAAARHALGEQLRVELREDRVRARTIATGYVETPLTARRSIPAVTDHIALAPLTAQDVAAVVHHSLNAPQDVNVHDMVLVPTYQGWA</sequence>
<evidence type="ECO:0000256" key="2">
    <source>
        <dbReference type="ARBA" id="ARBA00023002"/>
    </source>
</evidence>
<dbReference type="KEGG" id="ahw:NCTC11636_01782"/>
<dbReference type="InterPro" id="IPR036291">
    <property type="entry name" value="NAD(P)-bd_dom_sf"/>
</dbReference>
<dbReference type="Proteomes" id="UP000266895">
    <property type="component" value="Chromosome"/>
</dbReference>
<dbReference type="CDD" id="cd05233">
    <property type="entry name" value="SDR_c"/>
    <property type="match status" value="1"/>
</dbReference>
<accession>A0A448HHX9</accession>
<dbReference type="InterPro" id="IPR002347">
    <property type="entry name" value="SDR_fam"/>
</dbReference>
<dbReference type="Gene3D" id="3.40.50.720">
    <property type="entry name" value="NAD(P)-binding Rossmann-like Domain"/>
    <property type="match status" value="1"/>
</dbReference>
<comment type="similarity">
    <text evidence="1">Belongs to the short-chain dehydrogenases/reductases (SDR) family.</text>
</comment>
<proteinExistence type="inferred from homology"/>
<evidence type="ECO:0000256" key="1">
    <source>
        <dbReference type="ARBA" id="ARBA00006484"/>
    </source>
</evidence>
<dbReference type="SUPFAM" id="SSF51735">
    <property type="entry name" value="NAD(P)-binding Rossmann-fold domains"/>
    <property type="match status" value="1"/>
</dbReference>
<dbReference type="PANTHER" id="PTHR43669">
    <property type="entry name" value="5-KETO-D-GLUCONATE 5-REDUCTASE"/>
    <property type="match status" value="1"/>
</dbReference>